<evidence type="ECO:0000259" key="1">
    <source>
        <dbReference type="Pfam" id="PF06114"/>
    </source>
</evidence>
<comment type="caution">
    <text evidence="2">The sequence shown here is derived from an EMBL/GenBank/DDBJ whole genome shotgun (WGS) entry which is preliminary data.</text>
</comment>
<dbReference type="Gene3D" id="1.10.10.2910">
    <property type="match status" value="1"/>
</dbReference>
<organism evidence="2 3">
    <name type="scientific">Lactococcus lactis subsp. lactis</name>
    <name type="common">Streptococcus lactis</name>
    <dbReference type="NCBI Taxonomy" id="1360"/>
    <lineage>
        <taxon>Bacteria</taxon>
        <taxon>Bacillati</taxon>
        <taxon>Bacillota</taxon>
        <taxon>Bacilli</taxon>
        <taxon>Lactobacillales</taxon>
        <taxon>Streptococcaceae</taxon>
        <taxon>Lactococcus</taxon>
    </lineage>
</organism>
<proteinExistence type="predicted"/>
<dbReference type="InterPro" id="IPR010359">
    <property type="entry name" value="IrrE_HExxH"/>
</dbReference>
<sequence length="301" mass="35139">MKKVEYRVVDSNVYNKCLNLANELLNQISAQSQIPVSKIFPKDIILYFESNYNINFSFFESKKNEIIYKDLVQNPDFIILDDSLVHRTSGLTMPKKDRTLIFINQSMPLTRIKFTILHELTHLYFHKLEDNKKVFTSKFSGKYSDDVLPFEDEANIIASLLFCSTPKLEMLLTRNYSFDKIKSITGMSIKGLHSRLLNFLHHILGLSNSKALELVLKLRDNDYKTTIEIKHLVNNKNNQLRKCKNILIKISRGLVIEQNACVSFLKNLSINELINELEYAHSTKNFTLEQLVMNEYYQKQQ</sequence>
<evidence type="ECO:0000313" key="2">
    <source>
        <dbReference type="EMBL" id="PLW60655.1"/>
    </source>
</evidence>
<dbReference type="RefSeq" id="WP_015426009.1">
    <property type="nucleotide sequence ID" value="NZ_JNLP01000001.1"/>
</dbReference>
<name>A0A2N5WEI6_LACLL</name>
<dbReference type="EMBL" id="PKRZ01000001">
    <property type="protein sequence ID" value="PLW60655.1"/>
    <property type="molecule type" value="Genomic_DNA"/>
</dbReference>
<dbReference type="Pfam" id="PF06114">
    <property type="entry name" value="Peptidase_M78"/>
    <property type="match status" value="1"/>
</dbReference>
<gene>
    <name evidence="2" type="ORF">CYU10_001690</name>
</gene>
<reference evidence="3" key="1">
    <citation type="submission" date="2016-08" db="EMBL/GenBank/DDBJ databases">
        <title>Comparative genomics of Lactococcus lactis strain WFLU12 isolated from the gastrointestinal tract of wild olive flounder (Paralichythys olivaceus).</title>
        <authorList>
            <person name="Nguyen T.L."/>
            <person name="Kim D.-H."/>
        </authorList>
    </citation>
    <scope>NUCLEOTIDE SEQUENCE [LARGE SCALE GENOMIC DNA]</scope>
    <source>
        <strain evidence="3">WFLU12</strain>
    </source>
</reference>
<evidence type="ECO:0000313" key="3">
    <source>
        <dbReference type="Proteomes" id="UP000234865"/>
    </source>
</evidence>
<dbReference type="Proteomes" id="UP000234865">
    <property type="component" value="Unassembled WGS sequence"/>
</dbReference>
<accession>A0A2N5WEI6</accession>
<dbReference type="AlphaFoldDB" id="A0A2N5WEI6"/>
<protein>
    <recommendedName>
        <fullName evidence="1">IrrE N-terminal-like domain-containing protein</fullName>
    </recommendedName>
</protein>
<feature type="domain" description="IrrE N-terminal-like" evidence="1">
    <location>
        <begin position="96"/>
        <end position="190"/>
    </location>
</feature>